<keyword evidence="3" id="KW-0479">Metal-binding</keyword>
<evidence type="ECO:0000256" key="5">
    <source>
        <dbReference type="ARBA" id="ARBA00022833"/>
    </source>
</evidence>
<evidence type="ECO:0000256" key="4">
    <source>
        <dbReference type="ARBA" id="ARBA00022771"/>
    </source>
</evidence>
<keyword evidence="4 12" id="KW-0863">Zinc-finger</keyword>
<dbReference type="Gene3D" id="6.20.210.20">
    <property type="entry name" value="THAP domain"/>
    <property type="match status" value="1"/>
</dbReference>
<dbReference type="EMBL" id="LR824536">
    <property type="protein sequence ID" value="CAH1644945.1"/>
    <property type="molecule type" value="Genomic_DNA"/>
</dbReference>
<keyword evidence="11" id="KW-0131">Cell cycle</keyword>
<protein>
    <recommendedName>
        <fullName evidence="13">THAP-type domain-containing protein</fullName>
    </recommendedName>
</protein>
<proteinExistence type="inferred from homology"/>
<evidence type="ECO:0000256" key="2">
    <source>
        <dbReference type="ARBA" id="ARBA00006177"/>
    </source>
</evidence>
<organism evidence="14 15">
    <name type="scientific">Spodoptera littoralis</name>
    <name type="common">Egyptian cotton leafworm</name>
    <dbReference type="NCBI Taxonomy" id="7109"/>
    <lineage>
        <taxon>Eukaryota</taxon>
        <taxon>Metazoa</taxon>
        <taxon>Ecdysozoa</taxon>
        <taxon>Arthropoda</taxon>
        <taxon>Hexapoda</taxon>
        <taxon>Insecta</taxon>
        <taxon>Pterygota</taxon>
        <taxon>Neoptera</taxon>
        <taxon>Endopterygota</taxon>
        <taxon>Lepidoptera</taxon>
        <taxon>Glossata</taxon>
        <taxon>Ditrysia</taxon>
        <taxon>Noctuoidea</taxon>
        <taxon>Noctuidae</taxon>
        <taxon>Amphipyrinae</taxon>
        <taxon>Spodoptera</taxon>
    </lineage>
</organism>
<comment type="subcellular location">
    <subcellularLocation>
        <location evidence="1">Nucleus</location>
        <location evidence="1">Nucleoplasm</location>
    </subcellularLocation>
</comment>
<keyword evidence="10" id="KW-0539">Nucleus</keyword>
<name>A0A9P0N858_SPOLI</name>
<dbReference type="AlphaFoldDB" id="A0A9P0N858"/>
<accession>A0A9P0N858</accession>
<keyword evidence="7" id="KW-0175">Coiled coil</keyword>
<dbReference type="PANTHER" id="PTHR46600:SF1">
    <property type="entry name" value="THAP DOMAIN-CONTAINING PROTEIN 1"/>
    <property type="match status" value="1"/>
</dbReference>
<comment type="similarity">
    <text evidence="2">Belongs to the THAP1 family.</text>
</comment>
<evidence type="ECO:0000256" key="6">
    <source>
        <dbReference type="ARBA" id="ARBA00023015"/>
    </source>
</evidence>
<dbReference type="SUPFAM" id="SSF57716">
    <property type="entry name" value="Glucocorticoid receptor-like (DNA-binding domain)"/>
    <property type="match status" value="1"/>
</dbReference>
<dbReference type="Pfam" id="PF05485">
    <property type="entry name" value="THAP"/>
    <property type="match status" value="1"/>
</dbReference>
<dbReference type="GO" id="GO:0008270">
    <property type="term" value="F:zinc ion binding"/>
    <property type="evidence" value="ECO:0007669"/>
    <property type="project" value="UniProtKB-KW"/>
</dbReference>
<evidence type="ECO:0000256" key="11">
    <source>
        <dbReference type="ARBA" id="ARBA00023306"/>
    </source>
</evidence>
<evidence type="ECO:0000256" key="7">
    <source>
        <dbReference type="ARBA" id="ARBA00023054"/>
    </source>
</evidence>
<evidence type="ECO:0000313" key="15">
    <source>
        <dbReference type="Proteomes" id="UP001153321"/>
    </source>
</evidence>
<dbReference type="InterPro" id="IPR026516">
    <property type="entry name" value="THAP1/10"/>
</dbReference>
<evidence type="ECO:0000313" key="14">
    <source>
        <dbReference type="EMBL" id="CAH1644945.1"/>
    </source>
</evidence>
<dbReference type="PANTHER" id="PTHR46600">
    <property type="entry name" value="THAP DOMAIN-CONTAINING"/>
    <property type="match status" value="1"/>
</dbReference>
<keyword evidence="9" id="KW-0804">Transcription</keyword>
<keyword evidence="6" id="KW-0805">Transcription regulation</keyword>
<evidence type="ECO:0000256" key="3">
    <source>
        <dbReference type="ARBA" id="ARBA00022723"/>
    </source>
</evidence>
<sequence>MVNCCINGCKSRSERNQPNITFHRFPNEPILRKKWTECTGRINWHPSRHSRICSRHFEASCIRQKLNSTHLNPLSIPTLFIQVQPALDQPSTSKCDTLGVDVQAKDYLLDGSSITDSHGHLSLPLEVAMEVEIESTMTQEILPIVAAPELEMTPRKKKLISKLKKKPY</sequence>
<evidence type="ECO:0000259" key="13">
    <source>
        <dbReference type="PROSITE" id="PS50950"/>
    </source>
</evidence>
<dbReference type="SMART" id="SM00980">
    <property type="entry name" value="THAP"/>
    <property type="match status" value="1"/>
</dbReference>
<gene>
    <name evidence="14" type="ORF">SPLIT_LOCUS10298</name>
</gene>
<reference evidence="14" key="1">
    <citation type="submission" date="2022-02" db="EMBL/GenBank/DDBJ databases">
        <authorList>
            <person name="King R."/>
        </authorList>
    </citation>
    <scope>NUCLEOTIDE SEQUENCE</scope>
</reference>
<dbReference type="PROSITE" id="PS50950">
    <property type="entry name" value="ZF_THAP"/>
    <property type="match status" value="1"/>
</dbReference>
<evidence type="ECO:0000256" key="10">
    <source>
        <dbReference type="ARBA" id="ARBA00023242"/>
    </source>
</evidence>
<dbReference type="InterPro" id="IPR038441">
    <property type="entry name" value="THAP_Znf_sf"/>
</dbReference>
<keyword evidence="15" id="KW-1185">Reference proteome</keyword>
<keyword evidence="8 12" id="KW-0238">DNA-binding</keyword>
<keyword evidence="5" id="KW-0862">Zinc</keyword>
<evidence type="ECO:0000256" key="1">
    <source>
        <dbReference type="ARBA" id="ARBA00004642"/>
    </source>
</evidence>
<evidence type="ECO:0000256" key="9">
    <source>
        <dbReference type="ARBA" id="ARBA00023163"/>
    </source>
</evidence>
<dbReference type="SMART" id="SM00692">
    <property type="entry name" value="DM3"/>
    <property type="match status" value="1"/>
</dbReference>
<dbReference type="InterPro" id="IPR006612">
    <property type="entry name" value="THAP_Znf"/>
</dbReference>
<evidence type="ECO:0000256" key="8">
    <source>
        <dbReference type="ARBA" id="ARBA00023125"/>
    </source>
</evidence>
<dbReference type="GO" id="GO:0043565">
    <property type="term" value="F:sequence-specific DNA binding"/>
    <property type="evidence" value="ECO:0007669"/>
    <property type="project" value="InterPro"/>
</dbReference>
<feature type="domain" description="THAP-type" evidence="13">
    <location>
        <begin position="1"/>
        <end position="80"/>
    </location>
</feature>
<evidence type="ECO:0000256" key="12">
    <source>
        <dbReference type="PROSITE-ProRule" id="PRU00309"/>
    </source>
</evidence>
<dbReference type="Proteomes" id="UP001153321">
    <property type="component" value="Chromosome 5"/>
</dbReference>
<dbReference type="GO" id="GO:0005654">
    <property type="term" value="C:nucleoplasm"/>
    <property type="evidence" value="ECO:0007669"/>
    <property type="project" value="UniProtKB-SubCell"/>
</dbReference>